<organism evidence="3 4">
    <name type="scientific">Stieleria bergensis</name>
    <dbReference type="NCBI Taxonomy" id="2528025"/>
    <lineage>
        <taxon>Bacteria</taxon>
        <taxon>Pseudomonadati</taxon>
        <taxon>Planctomycetota</taxon>
        <taxon>Planctomycetia</taxon>
        <taxon>Pirellulales</taxon>
        <taxon>Pirellulaceae</taxon>
        <taxon>Stieleria</taxon>
    </lineage>
</organism>
<proteinExistence type="predicted"/>
<keyword evidence="4" id="KW-1185">Reference proteome</keyword>
<evidence type="ECO:0000313" key="3">
    <source>
        <dbReference type="EMBL" id="QDT62535.1"/>
    </source>
</evidence>
<dbReference type="AlphaFoldDB" id="A0A517T2C5"/>
<dbReference type="InterPro" id="IPR011396">
    <property type="entry name" value="PT_DNA_restrict"/>
</dbReference>
<protein>
    <submittedName>
        <fullName evidence="3">Uncharacterized protein</fullName>
    </submittedName>
</protein>
<dbReference type="EMBL" id="CP036272">
    <property type="protein sequence ID" value="QDT62535.1"/>
    <property type="molecule type" value="Genomic_DNA"/>
</dbReference>
<reference evidence="3 4" key="1">
    <citation type="submission" date="2019-02" db="EMBL/GenBank/DDBJ databases">
        <title>Deep-cultivation of Planctomycetes and their phenomic and genomic characterization uncovers novel biology.</title>
        <authorList>
            <person name="Wiegand S."/>
            <person name="Jogler M."/>
            <person name="Boedeker C."/>
            <person name="Pinto D."/>
            <person name="Vollmers J."/>
            <person name="Rivas-Marin E."/>
            <person name="Kohn T."/>
            <person name="Peeters S.H."/>
            <person name="Heuer A."/>
            <person name="Rast P."/>
            <person name="Oberbeckmann S."/>
            <person name="Bunk B."/>
            <person name="Jeske O."/>
            <person name="Meyerdierks A."/>
            <person name="Storesund J.E."/>
            <person name="Kallscheuer N."/>
            <person name="Luecker S."/>
            <person name="Lage O.M."/>
            <person name="Pohl T."/>
            <person name="Merkel B.J."/>
            <person name="Hornburger P."/>
            <person name="Mueller R.-W."/>
            <person name="Bruemmer F."/>
            <person name="Labrenz M."/>
            <person name="Spormann A.M."/>
            <person name="Op den Camp H."/>
            <person name="Overmann J."/>
            <person name="Amann R."/>
            <person name="Jetten M.S.M."/>
            <person name="Mascher T."/>
            <person name="Medema M.H."/>
            <person name="Devos D.P."/>
            <person name="Kaster A.-K."/>
            <person name="Ovreas L."/>
            <person name="Rohde M."/>
            <person name="Galperin M.Y."/>
            <person name="Jogler C."/>
        </authorList>
    </citation>
    <scope>NUCLEOTIDE SEQUENCE [LARGE SCALE GENOMIC DNA]</scope>
    <source>
        <strain evidence="3 4">SV_7m_r</strain>
    </source>
</reference>
<gene>
    <name evidence="3" type="ORF">SV7mr_50830</name>
</gene>
<dbReference type="PIRSF" id="PIRSF030850">
    <property type="entry name" value="UCP030850"/>
    <property type="match status" value="1"/>
</dbReference>
<dbReference type="InterPro" id="IPR058813">
    <property type="entry name" value="DNA-SBD_ScoMcrA"/>
</dbReference>
<sequence length="297" mass="33980">MDTQYWLDRIAKLNKARNNAPHKPLLLLTVLDLADASDLPSESVSLTPEIAFRFETFAQIVTYRRTQRIDIRMPFHHLKSDGFWRAFTQEGSLSKHRSVTQYVVPEPGFVEACSKASFRESARRLIIAKHFEPAERNALYHMVGLTIPDDDQIARDANFEIPEGAERAGRNGRFRIDVAAAYAFTCALTGYRITTLDGGSIVDAAHIHQFADSRNNDPQNGLALGKNAHWLFDRGLWSIDDDFRVLVAVDAFTEACPDQTSLTEYHGERLRLPINEKLWPDQHHCRWHRKHRFRGSV</sequence>
<dbReference type="InterPro" id="IPR003615">
    <property type="entry name" value="HNH_nuc"/>
</dbReference>
<evidence type="ECO:0000313" key="4">
    <source>
        <dbReference type="Proteomes" id="UP000315003"/>
    </source>
</evidence>
<dbReference type="OrthoDB" id="67788at2"/>
<dbReference type="Proteomes" id="UP000315003">
    <property type="component" value="Chromosome"/>
</dbReference>
<accession>A0A517T2C5</accession>
<evidence type="ECO:0000259" key="2">
    <source>
        <dbReference type="Pfam" id="PF26340"/>
    </source>
</evidence>
<name>A0A517T2C5_9BACT</name>
<feature type="domain" description="HNH nuclease" evidence="1">
    <location>
        <begin position="186"/>
        <end position="240"/>
    </location>
</feature>
<evidence type="ECO:0000259" key="1">
    <source>
        <dbReference type="Pfam" id="PF13391"/>
    </source>
</evidence>
<dbReference type="RefSeq" id="WP_145277353.1">
    <property type="nucleotide sequence ID" value="NZ_CP036272.1"/>
</dbReference>
<dbReference type="Pfam" id="PF13391">
    <property type="entry name" value="HNH_2"/>
    <property type="match status" value="1"/>
</dbReference>
<feature type="domain" description="ScoMcrA-like DNA sulfur-binding" evidence="2">
    <location>
        <begin position="8"/>
        <end position="146"/>
    </location>
</feature>
<dbReference type="Pfam" id="PF26340">
    <property type="entry name" value="DNA-SBD_ScoMcrA"/>
    <property type="match status" value="1"/>
</dbReference>